<dbReference type="GO" id="GO:0002100">
    <property type="term" value="P:tRNA wobble adenosine to inosine editing"/>
    <property type="evidence" value="ECO:0007669"/>
    <property type="project" value="InterPro"/>
</dbReference>
<dbReference type="PANTHER" id="PTHR47803">
    <property type="entry name" value="TRNA-SPECIFIC ADENOSINE DEAMINASE 1"/>
    <property type="match status" value="1"/>
</dbReference>
<dbReference type="PANTHER" id="PTHR47803:SF1">
    <property type="entry name" value="TRNA-SPECIFIC ADENOSINE DEAMINASE 1"/>
    <property type="match status" value="1"/>
</dbReference>
<dbReference type="AlphaFoldDB" id="A0A1R1YQN7"/>
<gene>
    <name evidence="2" type="ORF">AYI69_g1315</name>
</gene>
<dbReference type="PROSITE" id="PS50141">
    <property type="entry name" value="A_DEAMIN_EDITASE"/>
    <property type="match status" value="1"/>
</dbReference>
<sequence length="131" mass="14836">MYNNSIPKFITESENLERPNKKSKIDPKAINLFNDDSETKAYSTMELARGRENYLETSLLRTKPGRLDSDHTLSMSCSDKIAMWNVTGIQSSLISNFILPIYLDCFVSSHPCDLSELNRSLNLRVSKISGN</sequence>
<evidence type="ECO:0000259" key="1">
    <source>
        <dbReference type="PROSITE" id="PS50141"/>
    </source>
</evidence>
<name>A0A1R1YQN7_9FUNG</name>
<reference evidence="3" key="1">
    <citation type="submission" date="2017-01" db="EMBL/GenBank/DDBJ databases">
        <authorList>
            <person name="Wang Y."/>
            <person name="White M."/>
            <person name="Kvist S."/>
            <person name="Moncalvo J.-M."/>
        </authorList>
    </citation>
    <scope>NUCLEOTIDE SEQUENCE [LARGE SCALE GENOMIC DNA]</scope>
    <source>
        <strain evidence="3">ID-206-W2</strain>
    </source>
</reference>
<keyword evidence="3" id="KW-1185">Reference proteome</keyword>
<evidence type="ECO:0000313" key="2">
    <source>
        <dbReference type="EMBL" id="OMJ29192.1"/>
    </source>
</evidence>
<accession>A0A1R1YQN7</accession>
<dbReference type="GO" id="GO:0043829">
    <property type="term" value="F:tRNA-specific adenosine-37 deaminase activity"/>
    <property type="evidence" value="ECO:0007669"/>
    <property type="project" value="TreeGrafter"/>
</dbReference>
<feature type="domain" description="A to I editase" evidence="1">
    <location>
        <begin position="1"/>
        <end position="131"/>
    </location>
</feature>
<dbReference type="OrthoDB" id="10268011at2759"/>
<dbReference type="InterPro" id="IPR002466">
    <property type="entry name" value="A_deamin"/>
</dbReference>
<comment type="caution">
    <text evidence="2">The sequence shown here is derived from an EMBL/GenBank/DDBJ whole genome shotgun (WGS) entry which is preliminary data.</text>
</comment>
<organism evidence="2 3">
    <name type="scientific">Smittium culicis</name>
    <dbReference type="NCBI Taxonomy" id="133412"/>
    <lineage>
        <taxon>Eukaryota</taxon>
        <taxon>Fungi</taxon>
        <taxon>Fungi incertae sedis</taxon>
        <taxon>Zoopagomycota</taxon>
        <taxon>Kickxellomycotina</taxon>
        <taxon>Harpellomycetes</taxon>
        <taxon>Harpellales</taxon>
        <taxon>Legeriomycetaceae</taxon>
        <taxon>Smittium</taxon>
    </lineage>
</organism>
<dbReference type="InterPro" id="IPR042935">
    <property type="entry name" value="Tad1"/>
</dbReference>
<dbReference type="Proteomes" id="UP000187429">
    <property type="component" value="Unassembled WGS sequence"/>
</dbReference>
<evidence type="ECO:0000313" key="3">
    <source>
        <dbReference type="Proteomes" id="UP000187429"/>
    </source>
</evidence>
<proteinExistence type="predicted"/>
<dbReference type="GO" id="GO:0003723">
    <property type="term" value="F:RNA binding"/>
    <property type="evidence" value="ECO:0007669"/>
    <property type="project" value="InterPro"/>
</dbReference>
<protein>
    <submittedName>
        <fullName evidence="2">tRNA-specific adenosine deaminase 1</fullName>
    </submittedName>
</protein>
<dbReference type="Pfam" id="PF02137">
    <property type="entry name" value="A_deamin"/>
    <property type="match status" value="1"/>
</dbReference>
<dbReference type="EMBL" id="LSSM01000355">
    <property type="protein sequence ID" value="OMJ29192.1"/>
    <property type="molecule type" value="Genomic_DNA"/>
</dbReference>